<dbReference type="CDD" id="cd17535">
    <property type="entry name" value="REC_NarL-like"/>
    <property type="match status" value="1"/>
</dbReference>
<evidence type="ECO:0000313" key="6">
    <source>
        <dbReference type="EMBL" id="MFB9313486.1"/>
    </source>
</evidence>
<dbReference type="PROSITE" id="PS00622">
    <property type="entry name" value="HTH_LUXR_1"/>
    <property type="match status" value="1"/>
</dbReference>
<evidence type="ECO:0000256" key="2">
    <source>
        <dbReference type="ARBA" id="ARBA00023125"/>
    </source>
</evidence>
<feature type="domain" description="HTH luxR-type" evidence="4">
    <location>
        <begin position="145"/>
        <end position="210"/>
    </location>
</feature>
<dbReference type="PANTHER" id="PTHR43214">
    <property type="entry name" value="TWO-COMPONENT RESPONSE REGULATOR"/>
    <property type="match status" value="1"/>
</dbReference>
<keyword evidence="7" id="KW-1185">Reference proteome</keyword>
<gene>
    <name evidence="6" type="ORF">ACFFRI_10575</name>
</gene>
<dbReference type="Proteomes" id="UP001589750">
    <property type="component" value="Unassembled WGS sequence"/>
</dbReference>
<feature type="modified residue" description="4-aspartylphosphate" evidence="3">
    <location>
        <position position="60"/>
    </location>
</feature>
<evidence type="ECO:0000259" key="4">
    <source>
        <dbReference type="PROSITE" id="PS50043"/>
    </source>
</evidence>
<dbReference type="CDD" id="cd06170">
    <property type="entry name" value="LuxR_C_like"/>
    <property type="match status" value="1"/>
</dbReference>
<proteinExistence type="predicted"/>
<dbReference type="InterPro" id="IPR000792">
    <property type="entry name" value="Tscrpt_reg_LuxR_C"/>
</dbReference>
<dbReference type="EMBL" id="JBHMDG010000012">
    <property type="protein sequence ID" value="MFB9313486.1"/>
    <property type="molecule type" value="Genomic_DNA"/>
</dbReference>
<evidence type="ECO:0000313" key="7">
    <source>
        <dbReference type="Proteomes" id="UP001589750"/>
    </source>
</evidence>
<evidence type="ECO:0000256" key="3">
    <source>
        <dbReference type="PROSITE-ProRule" id="PRU00169"/>
    </source>
</evidence>
<comment type="caution">
    <text evidence="6">The sequence shown here is derived from an EMBL/GenBank/DDBJ whole genome shotgun (WGS) entry which is preliminary data.</text>
</comment>
<keyword evidence="1 3" id="KW-0597">Phosphoprotein</keyword>
<dbReference type="PROSITE" id="PS50110">
    <property type="entry name" value="RESPONSE_REGULATORY"/>
    <property type="match status" value="1"/>
</dbReference>
<dbReference type="SMART" id="SM00448">
    <property type="entry name" value="REC"/>
    <property type="match status" value="1"/>
</dbReference>
<evidence type="ECO:0000259" key="5">
    <source>
        <dbReference type="PROSITE" id="PS50110"/>
    </source>
</evidence>
<dbReference type="InterPro" id="IPR016032">
    <property type="entry name" value="Sig_transdc_resp-reg_C-effctor"/>
</dbReference>
<dbReference type="InterPro" id="IPR001789">
    <property type="entry name" value="Sig_transdc_resp-reg_receiver"/>
</dbReference>
<dbReference type="PANTHER" id="PTHR43214:SF43">
    <property type="entry name" value="TWO-COMPONENT RESPONSE REGULATOR"/>
    <property type="match status" value="1"/>
</dbReference>
<sequence length="217" mass="23155">MTTPRPTVRVVLVDDHALVRHGLAQLLDGADDIEVVGQAADGEAAMAVLAETRPDVVVMDLQMPGVDGVTATRRVVADHPGTQVLVLTSYSDAERIVAALDAGAVGYLLKDADPDDVIEGVRAVSRGESPIHPRAARSLLTARRSSPTPLELTPRETEVLSLVRAGMANKQIARRLGISERTVKSHLTSTFARIGVQDRTQAAVWAERHGVGDRPIS</sequence>
<feature type="domain" description="Response regulatory" evidence="5">
    <location>
        <begin position="9"/>
        <end position="125"/>
    </location>
</feature>
<dbReference type="InterPro" id="IPR039420">
    <property type="entry name" value="WalR-like"/>
</dbReference>
<dbReference type="SUPFAM" id="SSF46894">
    <property type="entry name" value="C-terminal effector domain of the bipartite response regulators"/>
    <property type="match status" value="1"/>
</dbReference>
<accession>A0ABV5K9R6</accession>
<dbReference type="Pfam" id="PF00196">
    <property type="entry name" value="GerE"/>
    <property type="match status" value="1"/>
</dbReference>
<protein>
    <submittedName>
        <fullName evidence="6">Response regulator</fullName>
    </submittedName>
</protein>
<dbReference type="RefSeq" id="WP_140007888.1">
    <property type="nucleotide sequence ID" value="NZ_JBHMDG010000012.1"/>
</dbReference>
<name>A0ABV5K9R6_9ACTN</name>
<dbReference type="PROSITE" id="PS50043">
    <property type="entry name" value="HTH_LUXR_2"/>
    <property type="match status" value="1"/>
</dbReference>
<keyword evidence="2" id="KW-0238">DNA-binding</keyword>
<dbReference type="SMART" id="SM00421">
    <property type="entry name" value="HTH_LUXR"/>
    <property type="match status" value="1"/>
</dbReference>
<dbReference type="InterPro" id="IPR058245">
    <property type="entry name" value="NreC/VraR/RcsB-like_REC"/>
</dbReference>
<dbReference type="SUPFAM" id="SSF52172">
    <property type="entry name" value="CheY-like"/>
    <property type="match status" value="1"/>
</dbReference>
<dbReference type="PRINTS" id="PR00038">
    <property type="entry name" value="HTHLUXR"/>
</dbReference>
<dbReference type="InterPro" id="IPR011006">
    <property type="entry name" value="CheY-like_superfamily"/>
</dbReference>
<organism evidence="6 7">
    <name type="scientific">Nocardioides plantarum</name>
    <dbReference type="NCBI Taxonomy" id="29299"/>
    <lineage>
        <taxon>Bacteria</taxon>
        <taxon>Bacillati</taxon>
        <taxon>Actinomycetota</taxon>
        <taxon>Actinomycetes</taxon>
        <taxon>Propionibacteriales</taxon>
        <taxon>Nocardioidaceae</taxon>
        <taxon>Nocardioides</taxon>
    </lineage>
</organism>
<dbReference type="Gene3D" id="3.40.50.2300">
    <property type="match status" value="1"/>
</dbReference>
<dbReference type="Pfam" id="PF00072">
    <property type="entry name" value="Response_reg"/>
    <property type="match status" value="1"/>
</dbReference>
<reference evidence="6 7" key="1">
    <citation type="submission" date="2024-09" db="EMBL/GenBank/DDBJ databases">
        <authorList>
            <person name="Sun Q."/>
            <person name="Mori K."/>
        </authorList>
    </citation>
    <scope>NUCLEOTIDE SEQUENCE [LARGE SCALE GENOMIC DNA]</scope>
    <source>
        <strain evidence="6 7">JCM 9626</strain>
    </source>
</reference>
<evidence type="ECO:0000256" key="1">
    <source>
        <dbReference type="ARBA" id="ARBA00022553"/>
    </source>
</evidence>